<dbReference type="PRINTS" id="PR00464">
    <property type="entry name" value="EP450II"/>
</dbReference>
<dbReference type="GO" id="GO:0016705">
    <property type="term" value="F:oxidoreductase activity, acting on paired donors, with incorporation or reduction of molecular oxygen"/>
    <property type="evidence" value="ECO:0007669"/>
    <property type="project" value="InterPro"/>
</dbReference>
<dbReference type="Gene3D" id="1.10.630.10">
    <property type="entry name" value="Cytochrome P450"/>
    <property type="match status" value="1"/>
</dbReference>
<evidence type="ECO:0000256" key="2">
    <source>
        <dbReference type="ARBA" id="ARBA00010617"/>
    </source>
</evidence>
<evidence type="ECO:0000256" key="3">
    <source>
        <dbReference type="ARBA" id="ARBA00022617"/>
    </source>
</evidence>
<evidence type="ECO:0000256" key="6">
    <source>
        <dbReference type="ARBA" id="ARBA00023004"/>
    </source>
</evidence>
<dbReference type="InterPro" id="IPR002402">
    <property type="entry name" value="Cyt_P450_E_grp-II"/>
</dbReference>
<comment type="similarity">
    <text evidence="2">Belongs to the cytochrome P450 family.</text>
</comment>
<dbReference type="Proteomes" id="UP000694545">
    <property type="component" value="Unplaced"/>
</dbReference>
<keyword evidence="5" id="KW-0560">Oxidoreductase</keyword>
<dbReference type="Ensembl" id="ENSVKKT00000003362.1">
    <property type="protein sequence ID" value="ENSVKKP00000003269.1"/>
    <property type="gene ID" value="ENSVKKG00000002528.1"/>
</dbReference>
<dbReference type="InterPro" id="IPR050196">
    <property type="entry name" value="Cytochrome_P450_Monoox"/>
</dbReference>
<keyword evidence="3" id="KW-0349">Heme</keyword>
<reference evidence="9" key="1">
    <citation type="submission" date="2025-08" db="UniProtKB">
        <authorList>
            <consortium name="Ensembl"/>
        </authorList>
    </citation>
    <scope>IDENTIFICATION</scope>
</reference>
<dbReference type="GO" id="GO:0020037">
    <property type="term" value="F:heme binding"/>
    <property type="evidence" value="ECO:0007669"/>
    <property type="project" value="InterPro"/>
</dbReference>
<keyword evidence="7" id="KW-0503">Monooxygenase</keyword>
<evidence type="ECO:0000256" key="5">
    <source>
        <dbReference type="ARBA" id="ARBA00023002"/>
    </source>
</evidence>
<evidence type="ECO:0000256" key="7">
    <source>
        <dbReference type="ARBA" id="ARBA00023033"/>
    </source>
</evidence>
<sequence>MEPVAETTLNSSWSWLPQDISQIFYIVVILSFLYVVLKGIQLYWWNRYLVKGLSCFPGPPTHWLYGHIKMVNSVVQHGSLLKLISPQMTKTYPYCYPIWYGRFLAFLSINHPEYAKAVFSRNGKKCLTYGLLILNGPKWQQHRRLLTPGFHFDVLKPYVTLMADSVKEMLDVLEKLIPKHTTVSLEMFEHVTLMTFDTIMKCAFSYQGNCQTDRNNAYINTVFDISCMIMQRLKTPLYHSDLIYWFSSQGFRFRKACKLAHQHTDNVIRERKKYLKNEKEFEKILKKRRLDFLDILLCRSVITGRVQCVPRPFVVAHP</sequence>
<evidence type="ECO:0000256" key="8">
    <source>
        <dbReference type="SAM" id="Phobius"/>
    </source>
</evidence>
<evidence type="ECO:0000313" key="9">
    <source>
        <dbReference type="Ensembl" id="ENSVKKP00000003269.1"/>
    </source>
</evidence>
<keyword evidence="8" id="KW-1133">Transmembrane helix</keyword>
<dbReference type="GO" id="GO:0004497">
    <property type="term" value="F:monooxygenase activity"/>
    <property type="evidence" value="ECO:0007669"/>
    <property type="project" value="UniProtKB-KW"/>
</dbReference>
<protein>
    <recommendedName>
        <fullName evidence="11">Cytochrome P450</fullName>
    </recommendedName>
</protein>
<name>A0A8D2J233_VARKO</name>
<organism evidence="9 10">
    <name type="scientific">Varanus komodoensis</name>
    <name type="common">Komodo dragon</name>
    <dbReference type="NCBI Taxonomy" id="61221"/>
    <lineage>
        <taxon>Eukaryota</taxon>
        <taxon>Metazoa</taxon>
        <taxon>Chordata</taxon>
        <taxon>Craniata</taxon>
        <taxon>Vertebrata</taxon>
        <taxon>Euteleostomi</taxon>
        <taxon>Lepidosauria</taxon>
        <taxon>Squamata</taxon>
        <taxon>Bifurcata</taxon>
        <taxon>Unidentata</taxon>
        <taxon>Episquamata</taxon>
        <taxon>Toxicofera</taxon>
        <taxon>Anguimorpha</taxon>
        <taxon>Paleoanguimorpha</taxon>
        <taxon>Varanoidea</taxon>
        <taxon>Varanidae</taxon>
        <taxon>Varanus</taxon>
    </lineage>
</organism>
<dbReference type="Pfam" id="PF00067">
    <property type="entry name" value="p450"/>
    <property type="match status" value="1"/>
</dbReference>
<comment type="cofactor">
    <cofactor evidence="1">
        <name>heme</name>
        <dbReference type="ChEBI" id="CHEBI:30413"/>
    </cofactor>
</comment>
<keyword evidence="10" id="KW-1185">Reference proteome</keyword>
<reference evidence="9" key="2">
    <citation type="submission" date="2025-09" db="UniProtKB">
        <authorList>
            <consortium name="Ensembl"/>
        </authorList>
    </citation>
    <scope>IDENTIFICATION</scope>
</reference>
<evidence type="ECO:0000256" key="4">
    <source>
        <dbReference type="ARBA" id="ARBA00022723"/>
    </source>
</evidence>
<dbReference type="AlphaFoldDB" id="A0A8D2J233"/>
<accession>A0A8D2J233</accession>
<keyword evidence="8" id="KW-0472">Membrane</keyword>
<keyword evidence="6" id="KW-0408">Iron</keyword>
<dbReference type="GO" id="GO:0005506">
    <property type="term" value="F:iron ion binding"/>
    <property type="evidence" value="ECO:0007669"/>
    <property type="project" value="InterPro"/>
</dbReference>
<keyword evidence="8" id="KW-0812">Transmembrane</keyword>
<feature type="transmembrane region" description="Helical" evidence="8">
    <location>
        <begin position="20"/>
        <end position="37"/>
    </location>
</feature>
<dbReference type="SUPFAM" id="SSF48264">
    <property type="entry name" value="Cytochrome P450"/>
    <property type="match status" value="1"/>
</dbReference>
<evidence type="ECO:0008006" key="11">
    <source>
        <dbReference type="Google" id="ProtNLM"/>
    </source>
</evidence>
<proteinExistence type="inferred from homology"/>
<evidence type="ECO:0000256" key="1">
    <source>
        <dbReference type="ARBA" id="ARBA00001971"/>
    </source>
</evidence>
<keyword evidence="4" id="KW-0479">Metal-binding</keyword>
<dbReference type="PANTHER" id="PTHR24291">
    <property type="entry name" value="CYTOCHROME P450 FAMILY 4"/>
    <property type="match status" value="1"/>
</dbReference>
<dbReference type="InterPro" id="IPR001128">
    <property type="entry name" value="Cyt_P450"/>
</dbReference>
<dbReference type="InterPro" id="IPR036396">
    <property type="entry name" value="Cyt_P450_sf"/>
</dbReference>
<dbReference type="PANTHER" id="PTHR24291:SF201">
    <property type="entry name" value="CYTOCHROME P450, FAMILY 4, SUBFAMILY B, POLYPEPTIDE 7"/>
    <property type="match status" value="1"/>
</dbReference>
<evidence type="ECO:0000313" key="10">
    <source>
        <dbReference type="Proteomes" id="UP000694545"/>
    </source>
</evidence>
<dbReference type="OMA" id="AWARIRC"/>